<name>A0A1D1VF98_RAMVA</name>
<keyword evidence="8" id="KW-0539">Nucleus</keyword>
<evidence type="ECO:0000256" key="1">
    <source>
        <dbReference type="ARBA" id="ARBA00004123"/>
    </source>
</evidence>
<dbReference type="Gene3D" id="3.30.160.60">
    <property type="entry name" value="Classic Zinc Finger"/>
    <property type="match status" value="4"/>
</dbReference>
<organism evidence="11 12">
    <name type="scientific">Ramazzottius varieornatus</name>
    <name type="common">Water bear</name>
    <name type="synonym">Tardigrade</name>
    <dbReference type="NCBI Taxonomy" id="947166"/>
    <lineage>
        <taxon>Eukaryota</taxon>
        <taxon>Metazoa</taxon>
        <taxon>Ecdysozoa</taxon>
        <taxon>Tardigrada</taxon>
        <taxon>Eutardigrada</taxon>
        <taxon>Parachela</taxon>
        <taxon>Hypsibioidea</taxon>
        <taxon>Ramazzottiidae</taxon>
        <taxon>Ramazzottius</taxon>
    </lineage>
</organism>
<proteinExistence type="predicted"/>
<accession>A0A1D1VF98</accession>
<comment type="subcellular location">
    <subcellularLocation>
        <location evidence="1">Nucleus</location>
    </subcellularLocation>
</comment>
<keyword evidence="6" id="KW-0805">Transcription regulation</keyword>
<sequence>MAVSELDVMQQHQQRLTSVWNQNSNALEFHNAINNYKLNLNQGNPTATSKGAIDMLNGDVEENGDLFGQMHHASRAMQMQNVLGNANAMTMPGFMQHPMGKAIGGRKHPCKMCSQVLDSKTEYQMHVQSHMREPKPYKCQQCTKSFANSSYLSQHMRIHLGIKPYHCEVCKKKFTQLSHLQQHHRTHTGDKPYKCPQPNCTKAFSQLSNLQSHSRCHQTDKPFKCNSCYKCFFDEQTLLEHIPKHKDSKHLKTHICHFCGKSYTQETYLQRHMAKHTDKIEKQRHALAHVKTTGETYWPKQEYVGSMDHVAHRLSQEDLLMSYNHAYGYPGYPAQHAIQNQYAPQNGYETVYSHPKTMGSAFSALSASGRNGTCYPDTFNGMKFGHNGLPENKKPVTAHLNPADPFSTLSNVHAMRNSFNGYPNALPTMLPEDMRKDGLIPPRY</sequence>
<feature type="domain" description="C2H2-type" evidence="10">
    <location>
        <begin position="137"/>
        <end position="164"/>
    </location>
</feature>
<dbReference type="GO" id="GO:0009653">
    <property type="term" value="P:anatomical structure morphogenesis"/>
    <property type="evidence" value="ECO:0007669"/>
    <property type="project" value="UniProtKB-ARBA"/>
</dbReference>
<dbReference type="GO" id="GO:0030154">
    <property type="term" value="P:cell differentiation"/>
    <property type="evidence" value="ECO:0007669"/>
    <property type="project" value="UniProtKB-ARBA"/>
</dbReference>
<dbReference type="SMART" id="SM00355">
    <property type="entry name" value="ZnF_C2H2"/>
    <property type="match status" value="6"/>
</dbReference>
<evidence type="ECO:0000256" key="5">
    <source>
        <dbReference type="ARBA" id="ARBA00022833"/>
    </source>
</evidence>
<dbReference type="GO" id="GO:0005634">
    <property type="term" value="C:nucleus"/>
    <property type="evidence" value="ECO:0007669"/>
    <property type="project" value="UniProtKB-SubCell"/>
</dbReference>
<dbReference type="OrthoDB" id="654211at2759"/>
<dbReference type="Proteomes" id="UP000186922">
    <property type="component" value="Unassembled WGS sequence"/>
</dbReference>
<dbReference type="PROSITE" id="PS00028">
    <property type="entry name" value="ZINC_FINGER_C2H2_1"/>
    <property type="match status" value="5"/>
</dbReference>
<evidence type="ECO:0000256" key="9">
    <source>
        <dbReference type="PROSITE-ProRule" id="PRU00042"/>
    </source>
</evidence>
<dbReference type="SUPFAM" id="SSF57667">
    <property type="entry name" value="beta-beta-alpha zinc fingers"/>
    <property type="match status" value="4"/>
</dbReference>
<dbReference type="AlphaFoldDB" id="A0A1D1VF98"/>
<dbReference type="Pfam" id="PF00096">
    <property type="entry name" value="zf-C2H2"/>
    <property type="match status" value="4"/>
</dbReference>
<keyword evidence="4 9" id="KW-0863">Zinc-finger</keyword>
<comment type="caution">
    <text evidence="11">The sequence shown here is derived from an EMBL/GenBank/DDBJ whole genome shotgun (WGS) entry which is preliminary data.</text>
</comment>
<feature type="domain" description="C2H2-type" evidence="10">
    <location>
        <begin position="254"/>
        <end position="281"/>
    </location>
</feature>
<keyword evidence="2" id="KW-0479">Metal-binding</keyword>
<keyword evidence="7" id="KW-0804">Transcription</keyword>
<dbReference type="FunFam" id="3.30.160.60:FF:000233">
    <property type="entry name" value="Putative zinc finger protein 362"/>
    <property type="match status" value="1"/>
</dbReference>
<evidence type="ECO:0000313" key="11">
    <source>
        <dbReference type="EMBL" id="GAV00317.1"/>
    </source>
</evidence>
<dbReference type="FunFam" id="3.30.160.60:FF:001172">
    <property type="entry name" value="Zinc finger protein rotund"/>
    <property type="match status" value="1"/>
</dbReference>
<keyword evidence="3" id="KW-0677">Repeat</keyword>
<dbReference type="GO" id="GO:0008270">
    <property type="term" value="F:zinc ion binding"/>
    <property type="evidence" value="ECO:0007669"/>
    <property type="project" value="UniProtKB-KW"/>
</dbReference>
<dbReference type="GO" id="GO:0048731">
    <property type="term" value="P:system development"/>
    <property type="evidence" value="ECO:0007669"/>
    <property type="project" value="UniProtKB-ARBA"/>
</dbReference>
<reference evidence="11 12" key="1">
    <citation type="journal article" date="2016" name="Nat. Commun.">
        <title>Extremotolerant tardigrade genome and improved radiotolerance of human cultured cells by tardigrade-unique protein.</title>
        <authorList>
            <person name="Hashimoto T."/>
            <person name="Horikawa D.D."/>
            <person name="Saito Y."/>
            <person name="Kuwahara H."/>
            <person name="Kozuka-Hata H."/>
            <person name="Shin-I T."/>
            <person name="Minakuchi Y."/>
            <person name="Ohishi K."/>
            <person name="Motoyama A."/>
            <person name="Aizu T."/>
            <person name="Enomoto A."/>
            <person name="Kondo K."/>
            <person name="Tanaka S."/>
            <person name="Hara Y."/>
            <person name="Koshikawa S."/>
            <person name="Sagara H."/>
            <person name="Miura T."/>
            <person name="Yokobori S."/>
            <person name="Miyagawa K."/>
            <person name="Suzuki Y."/>
            <person name="Kubo T."/>
            <person name="Oyama M."/>
            <person name="Kohara Y."/>
            <person name="Fujiyama A."/>
            <person name="Arakawa K."/>
            <person name="Katayama T."/>
            <person name="Toyoda A."/>
            <person name="Kunieda T."/>
        </authorList>
    </citation>
    <scope>NUCLEOTIDE SEQUENCE [LARGE SCALE GENOMIC DNA]</scope>
    <source>
        <strain evidence="11 12">YOKOZUNA-1</strain>
    </source>
</reference>
<dbReference type="STRING" id="947166.A0A1D1VF98"/>
<dbReference type="FunFam" id="3.30.160.60:FF:000158">
    <property type="entry name" value="Zinc finger protein 362"/>
    <property type="match status" value="1"/>
</dbReference>
<dbReference type="InterPro" id="IPR013087">
    <property type="entry name" value="Znf_C2H2_type"/>
</dbReference>
<evidence type="ECO:0000256" key="4">
    <source>
        <dbReference type="ARBA" id="ARBA00022771"/>
    </source>
</evidence>
<keyword evidence="5" id="KW-0862">Zinc</keyword>
<keyword evidence="12" id="KW-1185">Reference proteome</keyword>
<gene>
    <name evidence="11" type="primary">RvY_11184-1</name>
    <name evidence="11" type="synonym">RvY_11184.1</name>
    <name evidence="11" type="ORF">RvY_11184</name>
</gene>
<feature type="domain" description="C2H2-type" evidence="10">
    <location>
        <begin position="193"/>
        <end position="222"/>
    </location>
</feature>
<evidence type="ECO:0000256" key="8">
    <source>
        <dbReference type="ARBA" id="ARBA00023242"/>
    </source>
</evidence>
<evidence type="ECO:0000256" key="7">
    <source>
        <dbReference type="ARBA" id="ARBA00023163"/>
    </source>
</evidence>
<evidence type="ECO:0000259" key="10">
    <source>
        <dbReference type="PROSITE" id="PS50157"/>
    </source>
</evidence>
<dbReference type="EMBL" id="BDGG01000006">
    <property type="protein sequence ID" value="GAV00317.1"/>
    <property type="molecule type" value="Genomic_DNA"/>
</dbReference>
<evidence type="ECO:0000256" key="3">
    <source>
        <dbReference type="ARBA" id="ARBA00022737"/>
    </source>
</evidence>
<evidence type="ECO:0000256" key="6">
    <source>
        <dbReference type="ARBA" id="ARBA00023015"/>
    </source>
</evidence>
<evidence type="ECO:0000313" key="12">
    <source>
        <dbReference type="Proteomes" id="UP000186922"/>
    </source>
</evidence>
<feature type="domain" description="C2H2-type" evidence="10">
    <location>
        <begin position="165"/>
        <end position="192"/>
    </location>
</feature>
<dbReference type="PROSITE" id="PS50157">
    <property type="entry name" value="ZINC_FINGER_C2H2_2"/>
    <property type="match status" value="5"/>
</dbReference>
<dbReference type="PANTHER" id="PTHR23235">
    <property type="entry name" value="KRUEPPEL-LIKE TRANSCRIPTION FACTOR"/>
    <property type="match status" value="1"/>
</dbReference>
<feature type="domain" description="C2H2-type" evidence="10">
    <location>
        <begin position="223"/>
        <end position="250"/>
    </location>
</feature>
<evidence type="ECO:0000256" key="2">
    <source>
        <dbReference type="ARBA" id="ARBA00022723"/>
    </source>
</evidence>
<protein>
    <recommendedName>
        <fullName evidence="10">C2H2-type domain-containing protein</fullName>
    </recommendedName>
</protein>
<dbReference type="InterPro" id="IPR036236">
    <property type="entry name" value="Znf_C2H2_sf"/>
</dbReference>